<dbReference type="InterPro" id="IPR011030">
    <property type="entry name" value="Lipovitellin_superhlx_dom"/>
</dbReference>
<feature type="chain" id="PRO_5021837000" evidence="6">
    <location>
        <begin position="25"/>
        <end position="377"/>
    </location>
</feature>
<evidence type="ECO:0000259" key="7">
    <source>
        <dbReference type="PROSITE" id="PS51007"/>
    </source>
</evidence>
<accession>A0A518E3T3</accession>
<keyword evidence="6" id="KW-0732">Signal</keyword>
<dbReference type="GO" id="GO:0020037">
    <property type="term" value="F:heme binding"/>
    <property type="evidence" value="ECO:0007669"/>
    <property type="project" value="InterPro"/>
</dbReference>
<dbReference type="GO" id="GO:0046872">
    <property type="term" value="F:metal ion binding"/>
    <property type="evidence" value="ECO:0007669"/>
    <property type="project" value="UniProtKB-KW"/>
</dbReference>
<keyword evidence="2 4" id="KW-0479">Metal-binding</keyword>
<evidence type="ECO:0000313" key="9">
    <source>
        <dbReference type="Proteomes" id="UP000317648"/>
    </source>
</evidence>
<evidence type="ECO:0000256" key="5">
    <source>
        <dbReference type="SAM" id="MobiDB-lite"/>
    </source>
</evidence>
<dbReference type="RefSeq" id="WP_197442765.1">
    <property type="nucleotide sequence ID" value="NZ_CP036433.1"/>
</dbReference>
<feature type="signal peptide" evidence="6">
    <location>
        <begin position="1"/>
        <end position="24"/>
    </location>
</feature>
<dbReference type="EMBL" id="CP036433">
    <property type="protein sequence ID" value="QDU98732.1"/>
    <property type="molecule type" value="Genomic_DNA"/>
</dbReference>
<protein>
    <submittedName>
        <fullName evidence="8">Cytochrome c</fullName>
    </submittedName>
</protein>
<evidence type="ECO:0000313" key="8">
    <source>
        <dbReference type="EMBL" id="QDU98732.1"/>
    </source>
</evidence>
<dbReference type="PANTHER" id="PTHR33546">
    <property type="entry name" value="LARGE, MULTIFUNCTIONAL SECRETED PROTEIN-RELATED"/>
    <property type="match status" value="1"/>
</dbReference>
<dbReference type="InterPro" id="IPR036909">
    <property type="entry name" value="Cyt_c-like_dom_sf"/>
</dbReference>
<dbReference type="Gene3D" id="1.25.10.20">
    <property type="entry name" value="Vitellinogen, superhelical"/>
    <property type="match status" value="1"/>
</dbReference>
<dbReference type="NCBIfam" id="TIGR02603">
    <property type="entry name" value="CxxCH_TIGR02603"/>
    <property type="match status" value="1"/>
</dbReference>
<dbReference type="Proteomes" id="UP000317648">
    <property type="component" value="Chromosome"/>
</dbReference>
<dbReference type="InterPro" id="IPR009056">
    <property type="entry name" value="Cyt_c-like_dom"/>
</dbReference>
<keyword evidence="3 4" id="KW-0408">Iron</keyword>
<proteinExistence type="predicted"/>
<reference evidence="8 9" key="1">
    <citation type="submission" date="2019-02" db="EMBL/GenBank/DDBJ databases">
        <title>Deep-cultivation of Planctomycetes and their phenomic and genomic characterization uncovers novel biology.</title>
        <authorList>
            <person name="Wiegand S."/>
            <person name="Jogler M."/>
            <person name="Boedeker C."/>
            <person name="Pinto D."/>
            <person name="Vollmers J."/>
            <person name="Rivas-Marin E."/>
            <person name="Kohn T."/>
            <person name="Peeters S.H."/>
            <person name="Heuer A."/>
            <person name="Rast P."/>
            <person name="Oberbeckmann S."/>
            <person name="Bunk B."/>
            <person name="Jeske O."/>
            <person name="Meyerdierks A."/>
            <person name="Storesund J.E."/>
            <person name="Kallscheuer N."/>
            <person name="Luecker S."/>
            <person name="Lage O.M."/>
            <person name="Pohl T."/>
            <person name="Merkel B.J."/>
            <person name="Hornburger P."/>
            <person name="Mueller R.-W."/>
            <person name="Bruemmer F."/>
            <person name="Labrenz M."/>
            <person name="Spormann A.M."/>
            <person name="Op den Camp H."/>
            <person name="Overmann J."/>
            <person name="Amann R."/>
            <person name="Jetten M.S.M."/>
            <person name="Mascher T."/>
            <person name="Medema M.H."/>
            <person name="Devos D.P."/>
            <person name="Kaster A.-K."/>
            <person name="Ovreas L."/>
            <person name="Rohde M."/>
            <person name="Galperin M.Y."/>
            <person name="Jogler C."/>
        </authorList>
    </citation>
    <scope>NUCLEOTIDE SEQUENCE [LARGE SCALE GENOMIC DNA]</scope>
    <source>
        <strain evidence="8 9">Pla85_3_4</strain>
    </source>
</reference>
<dbReference type="GO" id="GO:0009055">
    <property type="term" value="F:electron transfer activity"/>
    <property type="evidence" value="ECO:0007669"/>
    <property type="project" value="InterPro"/>
</dbReference>
<dbReference type="InterPro" id="IPR001747">
    <property type="entry name" value="Vitellogenin_N"/>
</dbReference>
<sequence length="377" mass="40507" precursor="true">MLRSCGGWAALGWLLAVPLLTLSAAEPDPAQAARDSTIVQTLMRLSGFDLESRPDLKQAVARHLETVRGEDRYLEIVEKLQFRAAADDLLQLALTKPNDTQGVKAAALLFSLGEQKRLETALTDEQPQAVAAAQVLGNVGDAACVELLLPLLTAAETPAPVRVATAQALGGNRRGEQVLLEMAKEDRLPTELRFVAADLLLSSVDPATREEAGKHLQRPATADAQPLPPLSELVAARGDAGRGREIYLNKGTCAKCHVVGDQGKEVGPNLSEIGSKLSREAMYVSILDPSAGISHNYETHALITESGKVIAGIIISETDDAISIKSADAIVRTIPRAEIDEMVKQKQSLMPADLQKNLTRQDLIDVVEFLGTLRKKE</sequence>
<dbReference type="PROSITE" id="PS51007">
    <property type="entry name" value="CYTC"/>
    <property type="match status" value="1"/>
</dbReference>
<feature type="domain" description="Cytochrome c" evidence="7">
    <location>
        <begin position="238"/>
        <end position="374"/>
    </location>
</feature>
<dbReference type="GO" id="GO:0005319">
    <property type="term" value="F:lipid transporter activity"/>
    <property type="evidence" value="ECO:0007669"/>
    <property type="project" value="InterPro"/>
</dbReference>
<dbReference type="SUPFAM" id="SSF46626">
    <property type="entry name" value="Cytochrome c"/>
    <property type="match status" value="1"/>
</dbReference>
<dbReference type="Pfam" id="PF01347">
    <property type="entry name" value="Vitellogenin_N"/>
    <property type="match status" value="1"/>
</dbReference>
<keyword evidence="1 4" id="KW-0349">Heme</keyword>
<dbReference type="PANTHER" id="PTHR33546:SF1">
    <property type="entry name" value="LARGE, MULTIFUNCTIONAL SECRETED PROTEIN"/>
    <property type="match status" value="1"/>
</dbReference>
<dbReference type="Pfam" id="PF00034">
    <property type="entry name" value="Cytochrom_C"/>
    <property type="match status" value="1"/>
</dbReference>
<dbReference type="SUPFAM" id="SSF48431">
    <property type="entry name" value="Lipovitellin-phosvitin complex, superhelical domain"/>
    <property type="match status" value="1"/>
</dbReference>
<evidence type="ECO:0000256" key="3">
    <source>
        <dbReference type="ARBA" id="ARBA00023004"/>
    </source>
</evidence>
<evidence type="ECO:0000256" key="6">
    <source>
        <dbReference type="SAM" id="SignalP"/>
    </source>
</evidence>
<evidence type="ECO:0000256" key="1">
    <source>
        <dbReference type="ARBA" id="ARBA00022617"/>
    </source>
</evidence>
<dbReference type="KEGG" id="lcre:Pla8534_66050"/>
<dbReference type="AlphaFoldDB" id="A0A518E3T3"/>
<feature type="region of interest" description="Disordered" evidence="5">
    <location>
        <begin position="210"/>
        <end position="230"/>
    </location>
</feature>
<evidence type="ECO:0000256" key="4">
    <source>
        <dbReference type="PROSITE-ProRule" id="PRU00433"/>
    </source>
</evidence>
<keyword evidence="9" id="KW-1185">Reference proteome</keyword>
<evidence type="ECO:0000256" key="2">
    <source>
        <dbReference type="ARBA" id="ARBA00022723"/>
    </source>
</evidence>
<dbReference type="InterPro" id="IPR013427">
    <property type="entry name" value="Haem-bd_dom_put"/>
</dbReference>
<name>A0A518E3T3_9BACT</name>
<organism evidence="8 9">
    <name type="scientific">Lignipirellula cremea</name>
    <dbReference type="NCBI Taxonomy" id="2528010"/>
    <lineage>
        <taxon>Bacteria</taxon>
        <taxon>Pseudomonadati</taxon>
        <taxon>Planctomycetota</taxon>
        <taxon>Planctomycetia</taxon>
        <taxon>Pirellulales</taxon>
        <taxon>Pirellulaceae</taxon>
        <taxon>Lignipirellula</taxon>
    </lineage>
</organism>
<dbReference type="Gene3D" id="1.10.760.10">
    <property type="entry name" value="Cytochrome c-like domain"/>
    <property type="match status" value="1"/>
</dbReference>
<gene>
    <name evidence="8" type="ORF">Pla8534_66050</name>
</gene>